<dbReference type="InterPro" id="IPR001254">
    <property type="entry name" value="Trypsin_dom"/>
</dbReference>
<dbReference type="InterPro" id="IPR001314">
    <property type="entry name" value="Peptidase_S1A"/>
</dbReference>
<feature type="disulfide bond" evidence="17">
    <location>
        <begin position="135"/>
        <end position="148"/>
    </location>
</feature>
<keyword evidence="28" id="KW-1185">Reference proteome</keyword>
<dbReference type="InterPro" id="IPR035914">
    <property type="entry name" value="Sperma_CUB_dom_sf"/>
</dbReference>
<evidence type="ECO:0000256" key="15">
    <source>
        <dbReference type="ARBA" id="ARBA00023278"/>
    </source>
</evidence>
<evidence type="ECO:0000256" key="20">
    <source>
        <dbReference type="PROSITE-ProRule" id="PRU00059"/>
    </source>
</evidence>
<feature type="disulfide bond" evidence="17">
    <location>
        <begin position="570"/>
        <end position="591"/>
    </location>
</feature>
<dbReference type="PIRSF" id="PIRSF001155">
    <property type="entry name" value="C1r_C1s_MASP"/>
    <property type="match status" value="1"/>
</dbReference>
<keyword evidence="19" id="KW-0479">Metal-binding</keyword>
<reference evidence="27" key="1">
    <citation type="submission" date="2025-08" db="UniProtKB">
        <authorList>
            <consortium name="Ensembl"/>
        </authorList>
    </citation>
    <scope>IDENTIFICATION</scope>
</reference>
<dbReference type="Gene3D" id="2.60.120.290">
    <property type="entry name" value="Spermadhesin, CUB domain"/>
    <property type="match status" value="2"/>
</dbReference>
<dbReference type="SUPFAM" id="SSF57196">
    <property type="entry name" value="EGF/Laminin"/>
    <property type="match status" value="1"/>
</dbReference>
<dbReference type="PANTHER" id="PTHR24255:SF29">
    <property type="entry name" value="COMPLEMENT COMPONENT 1, S SUBCOMPONENT"/>
    <property type="match status" value="1"/>
</dbReference>
<dbReference type="InterPro" id="IPR000742">
    <property type="entry name" value="EGF"/>
</dbReference>
<evidence type="ECO:0000259" key="24">
    <source>
        <dbReference type="PROSITE" id="PS50026"/>
    </source>
</evidence>
<keyword evidence="10" id="KW-0720">Serine protease</keyword>
<feature type="binding site" evidence="19">
    <location>
        <position position="202"/>
    </location>
    <ligand>
        <name>Ca(2+)</name>
        <dbReference type="ChEBI" id="CHEBI:29108"/>
        <label>3</label>
    </ligand>
</feature>
<feature type="binding site" evidence="19">
    <location>
        <position position="127"/>
    </location>
    <ligand>
        <name>Ca(2+)</name>
        <dbReference type="ChEBI" id="CHEBI:29108"/>
        <label>2</label>
    </ligand>
</feature>
<keyword evidence="3 21" id="KW-0245">EGF-like domain</keyword>
<dbReference type="Proteomes" id="UP000261540">
    <property type="component" value="Unplaced"/>
</dbReference>
<sequence>MLLMLRNMKTFIGLNCIIKPLFAISDIRSRGLALHPSPILLFPLPPSQISVDNRTVYNLCGRMSYEELQSSVNPSLLSSVSGCLSLSFNSDYSNSERHNGFRAFYTVQDVDECAHEDNGCNHFCSNYIGGYRCFCRHGYRLQTDTRTCTAMCTEDLSGSLQGMVSSPGWPGSYAADAQCSYTLSVEDGVQLVLEFNGEFDVEEEDGVCKDSLLIKTPNQDFGPFCGKDPPASPILTGSHQVQIVFNSDSSGSNAGFRLIYTSREKTCPNQVTPNSQVTPKLPRYQKSQKVTVQCNTGFFHNQDVAEVPHIIDNVTYTSWCGRTGTWSPVYSCEVVECGEPDIQENQWPLDILNMTKTQYQGAIHLQCKSKYYNLEGEERYICDHHGEWRSEAGQTDFPKCVPVCGRTEKELISFGRIIGGTQAEHEQIPWQLRIVQHRAGAALINDKWAITAAHVFNQLKENPRILGGGIDLKQRKTMINLNVEKYYIHPKYLPQEENYDNDIALIKLKTRAPLSSSLLPVCLPAKTDAAAMEGQWGTISGWGATKNNDMAGRSMDLLYANVEIYSSGKCSQTPLHKDKQVPLVFTDNMFCAGDRGKDSCKGDSGGPLVVPPLGPAVSKDKKPYQLYGIVSWGEECGDLGYYTKVDKYLDWIKETMEKESSSAQ</sequence>
<feature type="active site" description="Charge relay system" evidence="16">
    <location>
        <position position="502"/>
    </location>
</feature>
<keyword evidence="11" id="KW-0391">Immunity</keyword>
<evidence type="ECO:0000256" key="22">
    <source>
        <dbReference type="PROSITE-ProRule" id="PRU00302"/>
    </source>
</evidence>
<keyword evidence="13 17" id="KW-1015">Disulfide bond</keyword>
<evidence type="ECO:0000256" key="11">
    <source>
        <dbReference type="ARBA" id="ARBA00022859"/>
    </source>
</evidence>
<comment type="caution">
    <text evidence="21">Lacks conserved residue(s) required for the propagation of feature annotation.</text>
</comment>
<feature type="disulfide bond" evidence="17 20">
    <location>
        <begin position="152"/>
        <end position="179"/>
    </location>
</feature>
<keyword evidence="19" id="KW-0106">Calcium</keyword>
<keyword evidence="9" id="KW-0378">Hydrolase</keyword>
<evidence type="ECO:0000256" key="5">
    <source>
        <dbReference type="ARBA" id="ARBA00022659"/>
    </source>
</evidence>
<dbReference type="PANTHER" id="PTHR24255">
    <property type="entry name" value="COMPLEMENT COMPONENT 1, S SUBCOMPONENT-RELATED"/>
    <property type="match status" value="1"/>
</dbReference>
<dbReference type="PROSITE" id="PS50923">
    <property type="entry name" value="SUSHI"/>
    <property type="match status" value="1"/>
</dbReference>
<feature type="disulfide bond" evidence="17">
    <location>
        <begin position="294"/>
        <end position="332"/>
    </location>
</feature>
<evidence type="ECO:0000256" key="10">
    <source>
        <dbReference type="ARBA" id="ARBA00022825"/>
    </source>
</evidence>
<dbReference type="CDD" id="cd00041">
    <property type="entry name" value="CUB"/>
    <property type="match status" value="1"/>
</dbReference>
<dbReference type="InterPro" id="IPR024175">
    <property type="entry name" value="Pept_S1A_C1r/C1S/mannan-bd"/>
</dbReference>
<evidence type="ECO:0000256" key="4">
    <source>
        <dbReference type="ARBA" id="ARBA00022588"/>
    </source>
</evidence>
<dbReference type="InterPro" id="IPR018097">
    <property type="entry name" value="EGF_Ca-bd_CS"/>
</dbReference>
<accession>A0A3B3S270</accession>
<dbReference type="InterPro" id="IPR043504">
    <property type="entry name" value="Peptidase_S1_PA_chymotrypsin"/>
</dbReference>
<dbReference type="FunFam" id="2.10.70.10:FF:000016">
    <property type="entry name" value="Mannan-binding lectin serine protease 1"/>
    <property type="match status" value="1"/>
</dbReference>
<evidence type="ECO:0000313" key="28">
    <source>
        <dbReference type="Proteomes" id="UP000261540"/>
    </source>
</evidence>
<keyword evidence="12" id="KW-0180">Complement pathway</keyword>
<dbReference type="InterPro" id="IPR001881">
    <property type="entry name" value="EGF-like_Ca-bd_dom"/>
</dbReference>
<feature type="disulfide bond" evidence="17">
    <location>
        <begin position="120"/>
        <end position="133"/>
    </location>
</feature>
<dbReference type="AlphaFoldDB" id="A0A3B3S270"/>
<feature type="disulfide bond" evidence="17">
    <location>
        <begin position="367"/>
        <end position="400"/>
    </location>
</feature>
<evidence type="ECO:0000256" key="18">
    <source>
        <dbReference type="PIRSR" id="PIRSR001155-3"/>
    </source>
</evidence>
<dbReference type="SMART" id="SM00179">
    <property type="entry name" value="EGF_CA"/>
    <property type="match status" value="1"/>
</dbReference>
<dbReference type="PROSITE" id="PS01186">
    <property type="entry name" value="EGF_2"/>
    <property type="match status" value="1"/>
</dbReference>
<comment type="PTM">
    <text evidence="18">The iron and 2-oxoglutarate dependent 3-hydroxylation of aspartate and asparagine is (R) stereospecific within EGF domains.</text>
</comment>
<evidence type="ECO:0000313" key="27">
    <source>
        <dbReference type="Ensembl" id="ENSPKIP00000024834.1"/>
    </source>
</evidence>
<dbReference type="Gene3D" id="2.10.25.10">
    <property type="entry name" value="Laminin"/>
    <property type="match status" value="1"/>
</dbReference>
<dbReference type="PROSITE" id="PS01187">
    <property type="entry name" value="EGF_CA"/>
    <property type="match status" value="1"/>
</dbReference>
<dbReference type="InterPro" id="IPR009003">
    <property type="entry name" value="Peptidase_S1_PA"/>
</dbReference>
<feature type="modified residue" description="(3R)-3-hydroxyasparagine" evidence="18">
    <location>
        <position position="126"/>
    </location>
</feature>
<feature type="disulfide bond" evidence="17">
    <location>
        <begin position="113"/>
        <end position="124"/>
    </location>
</feature>
<evidence type="ECO:0000256" key="9">
    <source>
        <dbReference type="ARBA" id="ARBA00022801"/>
    </source>
</evidence>
<keyword evidence="15 18" id="KW-0379">Hydroxylation</keyword>
<evidence type="ECO:0000256" key="13">
    <source>
        <dbReference type="ARBA" id="ARBA00023157"/>
    </source>
</evidence>
<protein>
    <recommendedName>
        <fullName evidence="29">Complement component 1, s subcomponent</fullName>
    </recommendedName>
</protein>
<dbReference type="FunFam" id="2.10.25.10:FF:000059">
    <property type="entry name" value="Mannan-binding lectin serine protease 1"/>
    <property type="match status" value="1"/>
</dbReference>
<dbReference type="InterPro" id="IPR000859">
    <property type="entry name" value="CUB_dom"/>
</dbReference>
<feature type="binding site" evidence="19">
    <location>
        <position position="109"/>
    </location>
    <ligand>
        <name>Ca(2+)</name>
        <dbReference type="ChEBI" id="CHEBI:29108"/>
        <label>2</label>
    </ligand>
</feature>
<organism evidence="27 28">
    <name type="scientific">Paramormyrops kingsleyae</name>
    <dbReference type="NCBI Taxonomy" id="1676925"/>
    <lineage>
        <taxon>Eukaryota</taxon>
        <taxon>Metazoa</taxon>
        <taxon>Chordata</taxon>
        <taxon>Craniata</taxon>
        <taxon>Vertebrata</taxon>
        <taxon>Euteleostomi</taxon>
        <taxon>Actinopterygii</taxon>
        <taxon>Neopterygii</taxon>
        <taxon>Teleostei</taxon>
        <taxon>Osteoglossocephala</taxon>
        <taxon>Osteoglossomorpha</taxon>
        <taxon>Osteoglossiformes</taxon>
        <taxon>Mormyridae</taxon>
        <taxon>Paramormyrops</taxon>
    </lineage>
</organism>
<feature type="binding site" evidence="19">
    <location>
        <position position="126"/>
    </location>
    <ligand>
        <name>Ca(2+)</name>
        <dbReference type="ChEBI" id="CHEBI:29108"/>
        <label>2</label>
    </ligand>
</feature>
<dbReference type="GO" id="GO:0005509">
    <property type="term" value="F:calcium ion binding"/>
    <property type="evidence" value="ECO:0007669"/>
    <property type="project" value="InterPro"/>
</dbReference>
<feature type="disulfide bond" evidence="17">
    <location>
        <begin position="337"/>
        <end position="382"/>
    </location>
</feature>
<keyword evidence="4" id="KW-0399">Innate immunity</keyword>
<evidence type="ECO:0000259" key="23">
    <source>
        <dbReference type="PROSITE" id="PS01180"/>
    </source>
</evidence>
<feature type="modified residue" description="Phosphoserine; by CK2" evidence="18">
    <location>
        <position position="165"/>
    </location>
</feature>
<feature type="domain" description="Sushi" evidence="26">
    <location>
        <begin position="335"/>
        <end position="402"/>
    </location>
</feature>
<evidence type="ECO:0008006" key="29">
    <source>
        <dbReference type="Google" id="ProtNLM"/>
    </source>
</evidence>
<feature type="binding site" evidence="19">
    <location>
        <position position="91"/>
    </location>
    <ligand>
        <name>Ca(2+)</name>
        <dbReference type="ChEBI" id="CHEBI:29108"/>
        <label>1</label>
    </ligand>
</feature>
<feature type="domain" description="Peptidase S1" evidence="25">
    <location>
        <begin position="417"/>
        <end position="657"/>
    </location>
</feature>
<dbReference type="GO" id="GO:0006958">
    <property type="term" value="P:complement activation, classical pathway"/>
    <property type="evidence" value="ECO:0007669"/>
    <property type="project" value="UniProtKB-KW"/>
</dbReference>
<proteinExistence type="predicted"/>
<dbReference type="GO" id="GO:0072562">
    <property type="term" value="C:blood microparticle"/>
    <property type="evidence" value="ECO:0007669"/>
    <property type="project" value="TreeGrafter"/>
</dbReference>
<dbReference type="Pfam" id="PF00089">
    <property type="entry name" value="Trypsin"/>
    <property type="match status" value="1"/>
</dbReference>
<dbReference type="SMART" id="SM00181">
    <property type="entry name" value="EGF"/>
    <property type="match status" value="1"/>
</dbReference>
<evidence type="ECO:0000256" key="21">
    <source>
        <dbReference type="PROSITE-ProRule" id="PRU00076"/>
    </source>
</evidence>
<dbReference type="GeneTree" id="ENSGT00950000183084"/>
<dbReference type="InterPro" id="IPR000152">
    <property type="entry name" value="EGF-type_Asp/Asn_hydroxyl_site"/>
</dbReference>
<evidence type="ECO:0000256" key="1">
    <source>
        <dbReference type="ARBA" id="ARBA00004613"/>
    </source>
</evidence>
<dbReference type="Gene3D" id="2.10.70.10">
    <property type="entry name" value="Complement Module, domain 1"/>
    <property type="match status" value="2"/>
</dbReference>
<dbReference type="Pfam" id="PF00431">
    <property type="entry name" value="CUB"/>
    <property type="match status" value="1"/>
</dbReference>
<dbReference type="SUPFAM" id="SSF49854">
    <property type="entry name" value="Spermadhesin, CUB domain"/>
    <property type="match status" value="1"/>
</dbReference>
<feature type="binding site" evidence="19">
    <location>
        <position position="93"/>
    </location>
    <ligand>
        <name>Ca(2+)</name>
        <dbReference type="ChEBI" id="CHEBI:29108"/>
        <label>1</label>
    </ligand>
</feature>
<dbReference type="SUPFAM" id="SSF57535">
    <property type="entry name" value="Complement control module/SCR domain"/>
    <property type="match status" value="2"/>
</dbReference>
<keyword evidence="18" id="KW-0597">Phosphoprotein</keyword>
<feature type="active site" description="Charge relay system" evidence="16">
    <location>
        <position position="604"/>
    </location>
</feature>
<feature type="disulfide bond" evidence="17">
    <location>
        <begin position="600"/>
        <end position="636"/>
    </location>
</feature>
<dbReference type="PROSITE" id="PS01180">
    <property type="entry name" value="CUB"/>
    <property type="match status" value="1"/>
</dbReference>
<evidence type="ECO:0000256" key="6">
    <source>
        <dbReference type="ARBA" id="ARBA00022670"/>
    </source>
</evidence>
<name>A0A3B3S270_9TELE</name>
<dbReference type="InterPro" id="IPR000436">
    <property type="entry name" value="Sushi_SCR_CCP_dom"/>
</dbReference>
<keyword evidence="2" id="KW-0964">Secreted</keyword>
<evidence type="ECO:0000256" key="14">
    <source>
        <dbReference type="ARBA" id="ARBA00023180"/>
    </source>
</evidence>
<dbReference type="CDD" id="cd00190">
    <property type="entry name" value="Tryp_SPc"/>
    <property type="match status" value="1"/>
</dbReference>
<dbReference type="FunFam" id="2.40.10.10:FF:000054">
    <property type="entry name" value="Complement C1r subcomponent"/>
    <property type="match status" value="1"/>
</dbReference>
<dbReference type="GO" id="GO:0004252">
    <property type="term" value="F:serine-type endopeptidase activity"/>
    <property type="evidence" value="ECO:0007669"/>
    <property type="project" value="InterPro"/>
</dbReference>
<keyword evidence="5 22" id="KW-0768">Sushi</keyword>
<feature type="binding site" evidence="19">
    <location>
        <position position="110"/>
    </location>
    <ligand>
        <name>Ca(2+)</name>
        <dbReference type="ChEBI" id="CHEBI:29108"/>
        <label>2</label>
    </ligand>
</feature>
<dbReference type="PROSITE" id="PS50240">
    <property type="entry name" value="TRYPSIN_DOM"/>
    <property type="match status" value="1"/>
</dbReference>
<feature type="binding site" evidence="19">
    <location>
        <position position="250"/>
    </location>
    <ligand>
        <name>Ca(2+)</name>
        <dbReference type="ChEBI" id="CHEBI:29108"/>
        <label>3</label>
    </ligand>
</feature>
<dbReference type="Pfam" id="PF00084">
    <property type="entry name" value="Sushi"/>
    <property type="match status" value="1"/>
</dbReference>
<dbReference type="Pfam" id="PF14670">
    <property type="entry name" value="FXa_inhibition"/>
    <property type="match status" value="1"/>
</dbReference>
<dbReference type="InterPro" id="IPR033116">
    <property type="entry name" value="TRYPSIN_SER"/>
</dbReference>
<reference evidence="27" key="2">
    <citation type="submission" date="2025-09" db="UniProtKB">
        <authorList>
            <consortium name="Ensembl"/>
        </authorList>
    </citation>
    <scope>IDENTIFICATION</scope>
</reference>
<feature type="active site" description="Charge relay system" evidence="16">
    <location>
        <position position="454"/>
    </location>
</feature>
<feature type="binding site" evidence="19">
    <location>
        <position position="130"/>
    </location>
    <ligand>
        <name>Ca(2+)</name>
        <dbReference type="ChEBI" id="CHEBI:29108"/>
        <label>2</label>
    </ligand>
</feature>
<dbReference type="InterPro" id="IPR035976">
    <property type="entry name" value="Sushi/SCR/CCP_sf"/>
</dbReference>
<keyword evidence="14" id="KW-0325">Glycoprotein</keyword>
<keyword evidence="7" id="KW-0732">Signal</keyword>
<evidence type="ECO:0000256" key="12">
    <source>
        <dbReference type="ARBA" id="ARBA00022875"/>
    </source>
</evidence>
<dbReference type="PROSITE" id="PS00135">
    <property type="entry name" value="TRYPSIN_SER"/>
    <property type="match status" value="1"/>
</dbReference>
<dbReference type="Ensembl" id="ENSPKIT00000005555.1">
    <property type="protein sequence ID" value="ENSPKIP00000024834.1"/>
    <property type="gene ID" value="ENSPKIG00000007923.1"/>
</dbReference>
<dbReference type="PROSITE" id="PS50026">
    <property type="entry name" value="EGF_3"/>
    <property type="match status" value="1"/>
</dbReference>
<feature type="binding site" evidence="19">
    <location>
        <position position="112"/>
    </location>
    <ligand>
        <name>Ca(2+)</name>
        <dbReference type="ChEBI" id="CHEBI:29108"/>
        <label>2</label>
    </ligand>
</feature>
<dbReference type="SMART" id="SM00020">
    <property type="entry name" value="Tryp_SPc"/>
    <property type="match status" value="1"/>
</dbReference>
<feature type="disulfide bond" evidence="17">
    <location>
        <begin position="267"/>
        <end position="320"/>
    </location>
</feature>
<feature type="binding site" evidence="19">
    <location>
        <position position="210"/>
    </location>
    <ligand>
        <name>Ca(2+)</name>
        <dbReference type="ChEBI" id="CHEBI:29108"/>
        <label>3</label>
    </ligand>
</feature>
<feature type="disulfide bond" evidence="17 20">
    <location>
        <begin position="208"/>
        <end position="225"/>
    </location>
</feature>
<evidence type="ECO:0000256" key="17">
    <source>
        <dbReference type="PIRSR" id="PIRSR001155-2"/>
    </source>
</evidence>
<comment type="subcellular location">
    <subcellularLocation>
        <location evidence="1">Secreted</location>
    </subcellularLocation>
</comment>
<evidence type="ECO:0000256" key="7">
    <source>
        <dbReference type="ARBA" id="ARBA00022729"/>
    </source>
</evidence>
<dbReference type="Gene3D" id="2.40.10.10">
    <property type="entry name" value="Trypsin-like serine proteases"/>
    <property type="match status" value="1"/>
</dbReference>
<evidence type="ECO:0000256" key="8">
    <source>
        <dbReference type="ARBA" id="ARBA00022737"/>
    </source>
</evidence>
<dbReference type="GO" id="GO:0045087">
    <property type="term" value="P:innate immune response"/>
    <property type="evidence" value="ECO:0007669"/>
    <property type="project" value="UniProtKB-KW"/>
</dbReference>
<evidence type="ECO:0000259" key="26">
    <source>
        <dbReference type="PROSITE" id="PS50923"/>
    </source>
</evidence>
<dbReference type="SUPFAM" id="SSF50494">
    <property type="entry name" value="Trypsin-like serine proteases"/>
    <property type="match status" value="1"/>
</dbReference>
<dbReference type="PROSITE" id="PS00010">
    <property type="entry name" value="ASX_HYDROXYL"/>
    <property type="match status" value="1"/>
</dbReference>
<dbReference type="SMART" id="SM00042">
    <property type="entry name" value="CUB"/>
    <property type="match status" value="1"/>
</dbReference>
<dbReference type="GO" id="GO:0031638">
    <property type="term" value="P:zymogen activation"/>
    <property type="evidence" value="ECO:0007669"/>
    <property type="project" value="TreeGrafter"/>
</dbReference>
<evidence type="ECO:0000256" key="3">
    <source>
        <dbReference type="ARBA" id="ARBA00022536"/>
    </source>
</evidence>
<keyword evidence="6" id="KW-0645">Protease</keyword>
<dbReference type="STRING" id="1676925.ENSPKIP00000024834"/>
<evidence type="ECO:0000259" key="25">
    <source>
        <dbReference type="PROSITE" id="PS50240"/>
    </source>
</evidence>
<feature type="binding site" evidence="19">
    <location>
        <position position="248"/>
    </location>
    <ligand>
        <name>Ca(2+)</name>
        <dbReference type="ChEBI" id="CHEBI:29108"/>
        <label>3</label>
    </ligand>
</feature>
<dbReference type="CDD" id="cd00054">
    <property type="entry name" value="EGF_CA"/>
    <property type="match status" value="1"/>
</dbReference>
<feature type="disulfide bond" description="Interchain (between heavy and light chains)" evidence="17">
    <location>
        <begin position="404"/>
        <end position="522"/>
    </location>
</feature>
<dbReference type="PRINTS" id="PR00722">
    <property type="entry name" value="CHYMOTRYPSIN"/>
</dbReference>
<evidence type="ECO:0000256" key="19">
    <source>
        <dbReference type="PIRSR" id="PIRSR001155-4"/>
    </source>
</evidence>
<feature type="domain" description="EGF-like" evidence="24">
    <location>
        <begin position="109"/>
        <end position="149"/>
    </location>
</feature>
<evidence type="ECO:0000256" key="16">
    <source>
        <dbReference type="PIRSR" id="PIRSR001155-1"/>
    </source>
</evidence>
<evidence type="ECO:0000256" key="2">
    <source>
        <dbReference type="ARBA" id="ARBA00022525"/>
    </source>
</evidence>
<feature type="domain" description="CUB" evidence="23">
    <location>
        <begin position="152"/>
        <end position="263"/>
    </location>
</feature>
<keyword evidence="8" id="KW-0677">Repeat</keyword>